<keyword evidence="1" id="KW-1133">Transmembrane helix</keyword>
<name>A0A6N3X9Q4_9SYNE</name>
<dbReference type="Proteomes" id="UP000035054">
    <property type="component" value="Unassembled WGS sequence"/>
</dbReference>
<keyword evidence="1" id="KW-0812">Transmembrane</keyword>
<dbReference type="InterPro" id="IPR029060">
    <property type="entry name" value="PIN-like_dom_sf"/>
</dbReference>
<proteinExistence type="predicted"/>
<keyword evidence="1" id="KW-0472">Membrane</keyword>
<reference evidence="3 4" key="1">
    <citation type="submission" date="2015-01" db="EMBL/GenBank/DDBJ databases">
        <title>Lifestyle Evolution in Cyanobacterial Symbionts of Sponges.</title>
        <authorList>
            <person name="Burgsdorf I."/>
            <person name="Slaby B.M."/>
            <person name="Handley K.M."/>
            <person name="Haber M."/>
            <person name="Blom J."/>
            <person name="Marshall C.W."/>
            <person name="Gilbert J.A."/>
            <person name="Hentschel U."/>
            <person name="Steindler L."/>
        </authorList>
    </citation>
    <scope>NUCLEOTIDE SEQUENCE [LARGE SCALE GENOMIC DNA]</scope>
    <source>
        <strain evidence="3">142</strain>
    </source>
</reference>
<evidence type="ECO:0000313" key="3">
    <source>
        <dbReference type="EMBL" id="KKZ15163.1"/>
    </source>
</evidence>
<feature type="chain" id="PRO_5026685545" description="PIN domain-containing protein" evidence="2">
    <location>
        <begin position="29"/>
        <end position="385"/>
    </location>
</feature>
<dbReference type="SUPFAM" id="SSF88723">
    <property type="entry name" value="PIN domain-like"/>
    <property type="match status" value="1"/>
</dbReference>
<gene>
    <name evidence="3" type="ORF">TH68_01870</name>
</gene>
<dbReference type="Gene3D" id="3.40.50.1010">
    <property type="entry name" value="5'-nuclease"/>
    <property type="match status" value="1"/>
</dbReference>
<keyword evidence="2" id="KW-0732">Signal</keyword>
<dbReference type="EMBL" id="JXUO01000056">
    <property type="protein sequence ID" value="KKZ15163.1"/>
    <property type="molecule type" value="Genomic_DNA"/>
</dbReference>
<organism evidence="3 4">
    <name type="scientific">Candidatus Synechococcus spongiarum 142</name>
    <dbReference type="NCBI Taxonomy" id="1608213"/>
    <lineage>
        <taxon>Bacteria</taxon>
        <taxon>Bacillati</taxon>
        <taxon>Cyanobacteriota</taxon>
        <taxon>Cyanophyceae</taxon>
        <taxon>Synechococcales</taxon>
        <taxon>Synechococcaceae</taxon>
        <taxon>Synechococcus</taxon>
    </lineage>
</organism>
<comment type="caution">
    <text evidence="3">The sequence shown here is derived from an EMBL/GenBank/DDBJ whole genome shotgun (WGS) entry which is preliminary data.</text>
</comment>
<feature type="signal peptide" evidence="2">
    <location>
        <begin position="1"/>
        <end position="28"/>
    </location>
</feature>
<feature type="transmembrane region" description="Helical" evidence="1">
    <location>
        <begin position="42"/>
        <end position="64"/>
    </location>
</feature>
<accession>A0A6N3X9Q4</accession>
<evidence type="ECO:0000313" key="4">
    <source>
        <dbReference type="Proteomes" id="UP000035054"/>
    </source>
</evidence>
<protein>
    <recommendedName>
        <fullName evidence="5">PIN domain-containing protein</fullName>
    </recommendedName>
</protein>
<evidence type="ECO:0000256" key="2">
    <source>
        <dbReference type="SAM" id="SignalP"/>
    </source>
</evidence>
<evidence type="ECO:0008006" key="5">
    <source>
        <dbReference type="Google" id="ProtNLM"/>
    </source>
</evidence>
<sequence length="385" mass="42731">MPIPVRRLLAGSAVAGLLFLFPLGDANAQDNRNNGGWIEGGVVLSLIAAAVGAAGGSSLTVWWLSKNASKGKRDNGKMDAVLARFDQLDSGVSAVGTKLEKCINNGVNKLTSTVENKTSNFNDRFNQLDSNVKILSEKLIKLKDDEQSLSDLDNEKLTKLETTSEKETHRGPIIIDTSAIINGSIIGLLEADLPFEELKGHIIVHECIENELKGLRSDKNDINKVRQGGVGWENLYKLRTKWQDRIDFVCYNPGERQKPDEKLLQLTKDNNGIIVTRDRELVKNCCDQGLRTINLDDLSKVLRERENLIGREFDVDLKKQSEKNSMEHPQDAVAYIYDSLVVVKNASDYIGDRKRITITDISKAGTYFAKLINEAENPPQTSPTP</sequence>
<dbReference type="AlphaFoldDB" id="A0A6N3X9Q4"/>
<evidence type="ECO:0000256" key="1">
    <source>
        <dbReference type="SAM" id="Phobius"/>
    </source>
</evidence>